<proteinExistence type="predicted"/>
<reference evidence="1" key="1">
    <citation type="submission" date="2019-03" db="EMBL/GenBank/DDBJ databases">
        <title>Long read genome sequence of the mycoparasitic Pythium oligandrum ATCC 38472 isolated from sugarbeet rhizosphere.</title>
        <authorList>
            <person name="Gaulin E."/>
        </authorList>
    </citation>
    <scope>NUCLEOTIDE SEQUENCE</scope>
    <source>
        <strain evidence="1">ATCC 38472_TT</strain>
    </source>
</reference>
<comment type="caution">
    <text evidence="1">The sequence shown here is derived from an EMBL/GenBank/DDBJ whole genome shotgun (WGS) entry which is preliminary data.</text>
</comment>
<organism evidence="1 2">
    <name type="scientific">Pythium oligandrum</name>
    <name type="common">Mycoparasitic fungus</name>
    <dbReference type="NCBI Taxonomy" id="41045"/>
    <lineage>
        <taxon>Eukaryota</taxon>
        <taxon>Sar</taxon>
        <taxon>Stramenopiles</taxon>
        <taxon>Oomycota</taxon>
        <taxon>Peronosporomycetes</taxon>
        <taxon>Pythiales</taxon>
        <taxon>Pythiaceae</taxon>
        <taxon>Pythium</taxon>
    </lineage>
</organism>
<keyword evidence="2" id="KW-1185">Reference proteome</keyword>
<evidence type="ECO:0000313" key="1">
    <source>
        <dbReference type="EMBL" id="TMW69237.1"/>
    </source>
</evidence>
<protein>
    <submittedName>
        <fullName evidence="1">Uncharacterized protein</fullName>
    </submittedName>
</protein>
<evidence type="ECO:0000313" key="2">
    <source>
        <dbReference type="Proteomes" id="UP000794436"/>
    </source>
</evidence>
<dbReference type="AlphaFoldDB" id="A0A8K1CUR9"/>
<gene>
    <name evidence="1" type="ORF">Poli38472_001393</name>
</gene>
<accession>A0A8K1CUR9</accession>
<name>A0A8K1CUR9_PYTOL</name>
<sequence>MRKHYRAWKEDRTDRHCHPIFTCIDGCGTGKSRLLDEFPRLLQEELVYPPDCEDKESMQAMLRDALVFKISFSREEVYWPVTSTVGSRMLYQLQDAHEWSFFSRFTERHMTPEHALSLLSQQLEKPRDEMCVILCVDDLQCLAQGTYNGSQMDDMEDGEELFLKTMSSLSLLVNESKCWVTVICASTSFTPMYEYQVRTSQWRVDVPTRSLTHPMVNGVSIFDEFSMEDPRLMDVLIDDMGGFPRVLAQLYHILDSKSKSHNTSTFVFRSVYDFVVQDFQVKYRMDGPQLASMRLAFLAVLRCDSVAHLSRFGDLVLDEVLACSLMRVQSDRLVCPYMLYVLLESSRWDLSEKYLPRAERIDRTPWMTWQEFNIKFRVLKSLAWGVVNDPYLRWGKSARRSAVW</sequence>
<dbReference type="Proteomes" id="UP000794436">
    <property type="component" value="Unassembled WGS sequence"/>
</dbReference>
<dbReference type="OrthoDB" id="121753at2759"/>
<dbReference type="EMBL" id="SPLM01000001">
    <property type="protein sequence ID" value="TMW69237.1"/>
    <property type="molecule type" value="Genomic_DNA"/>
</dbReference>